<sequence>MSEIITIPNEVDIDGYTYYQISIKLPLRSYVIKKRYSEFESLVINLCHSLGINTRDFPYQLPAKRINWLNKSGIIHERKVELCKFLNDVIRDTSIQNNRELLEFLQLPINFRFNNDLFKQDLPALTADASAITPDSWLEIYRKLKSEIQQSFTNSSIQEKIQSRDKVNRVYQPLLNELSHSLRKLKLDNSEIQRRHGLLSQLQGSLQQILTNDLHGSTISKRVLGGQIQAGETNQTLALSNEELLQQQKQVHKTQDQELEQLRLLISKQRQIGEIINTEVEEQNNMLDKFNEEVENASDKVKKARARARNIN</sequence>
<dbReference type="SMART" id="SM00397">
    <property type="entry name" value="t_SNARE"/>
    <property type="match status" value="1"/>
</dbReference>
<proteinExistence type="predicted"/>
<dbReference type="GeneID" id="18874592"/>
<feature type="coiled-coil region" evidence="1">
    <location>
        <begin position="245"/>
        <end position="307"/>
    </location>
</feature>
<dbReference type="RefSeq" id="XP_007377223.1">
    <property type="nucleotide sequence ID" value="XM_007377161.1"/>
</dbReference>
<dbReference type="Gene3D" id="1.20.5.110">
    <property type="match status" value="1"/>
</dbReference>
<feature type="domain" description="PX" evidence="3">
    <location>
        <begin position="1"/>
        <end position="112"/>
    </location>
</feature>
<evidence type="ECO:0000313" key="5">
    <source>
        <dbReference type="Proteomes" id="UP000000709"/>
    </source>
</evidence>
<dbReference type="InterPro" id="IPR001683">
    <property type="entry name" value="PX_dom"/>
</dbReference>
<dbReference type="CDD" id="cd15858">
    <property type="entry name" value="SNARE_VAM7"/>
    <property type="match status" value="1"/>
</dbReference>
<reference evidence="4 5" key="1">
    <citation type="journal article" date="2011" name="Proc. Natl. Acad. Sci. U.S.A.">
        <title>Comparative genomics of xylose-fermenting fungi for enhanced biofuel production.</title>
        <authorList>
            <person name="Wohlbach D.J."/>
            <person name="Kuo A."/>
            <person name="Sato T.K."/>
            <person name="Potts K.M."/>
            <person name="Salamov A.A."/>
            <person name="LaButti K.M."/>
            <person name="Sun H."/>
            <person name="Clum A."/>
            <person name="Pangilinan J.L."/>
            <person name="Lindquist E.A."/>
            <person name="Lucas S."/>
            <person name="Lapidus A."/>
            <person name="Jin M."/>
            <person name="Gunawan C."/>
            <person name="Balan V."/>
            <person name="Dale B.E."/>
            <person name="Jeffries T.W."/>
            <person name="Zinkel R."/>
            <person name="Barry K.W."/>
            <person name="Grigoriev I.V."/>
            <person name="Gasch A.P."/>
        </authorList>
    </citation>
    <scope>NUCLEOTIDE SEQUENCE [LARGE SCALE GENOMIC DNA]</scope>
    <source>
        <strain evidence="5">NRRL Y-27907 / 11-Y1</strain>
    </source>
</reference>
<dbReference type="Gene3D" id="3.30.1520.10">
    <property type="entry name" value="Phox-like domain"/>
    <property type="match status" value="1"/>
</dbReference>
<dbReference type="EMBL" id="GL996505">
    <property type="protein sequence ID" value="EGW30252.1"/>
    <property type="molecule type" value="Genomic_DNA"/>
</dbReference>
<keyword evidence="5" id="KW-1185">Reference proteome</keyword>
<dbReference type="Proteomes" id="UP000000709">
    <property type="component" value="Unassembled WGS sequence"/>
</dbReference>
<dbReference type="InterPro" id="IPR000727">
    <property type="entry name" value="T_SNARE_dom"/>
</dbReference>
<dbReference type="PROSITE" id="PS50192">
    <property type="entry name" value="T_SNARE"/>
    <property type="match status" value="1"/>
</dbReference>
<protein>
    <submittedName>
        <fullName evidence="4">Uncharacterized protein</fullName>
    </submittedName>
</protein>
<keyword evidence="1" id="KW-0175">Coiled coil</keyword>
<evidence type="ECO:0000313" key="4">
    <source>
        <dbReference type="EMBL" id="EGW30252.1"/>
    </source>
</evidence>
<dbReference type="CDD" id="cd06897">
    <property type="entry name" value="PX_SNARE"/>
    <property type="match status" value="1"/>
</dbReference>
<accession>G3AUG6</accession>
<dbReference type="OrthoDB" id="428895at2759"/>
<dbReference type="OMA" id="DSFDTRW"/>
<dbReference type="SUPFAM" id="SSF64268">
    <property type="entry name" value="PX domain"/>
    <property type="match status" value="1"/>
</dbReference>
<dbReference type="InterPro" id="IPR036871">
    <property type="entry name" value="PX_dom_sf"/>
</dbReference>
<dbReference type="SUPFAM" id="SSF58038">
    <property type="entry name" value="SNARE fusion complex"/>
    <property type="match status" value="1"/>
</dbReference>
<dbReference type="AlphaFoldDB" id="G3AUG6"/>
<dbReference type="PROSITE" id="PS50195">
    <property type="entry name" value="PX"/>
    <property type="match status" value="1"/>
</dbReference>
<dbReference type="HOGENOM" id="CLU_033748_1_0_1"/>
<dbReference type="eggNOG" id="KOG3202">
    <property type="taxonomic scope" value="Eukaryota"/>
</dbReference>
<dbReference type="InParanoid" id="G3AUG6"/>
<dbReference type="FunCoup" id="G3AUG6">
    <property type="interactions" value="153"/>
</dbReference>
<name>G3AUG6_SPAPN</name>
<evidence type="ECO:0000259" key="3">
    <source>
        <dbReference type="PROSITE" id="PS50195"/>
    </source>
</evidence>
<feature type="domain" description="T-SNARE coiled-coil homology" evidence="2">
    <location>
        <begin position="249"/>
        <end position="311"/>
    </location>
</feature>
<organism evidence="5">
    <name type="scientific">Spathaspora passalidarum (strain NRRL Y-27907 / 11-Y1)</name>
    <dbReference type="NCBI Taxonomy" id="619300"/>
    <lineage>
        <taxon>Eukaryota</taxon>
        <taxon>Fungi</taxon>
        <taxon>Dikarya</taxon>
        <taxon>Ascomycota</taxon>
        <taxon>Saccharomycotina</taxon>
        <taxon>Pichiomycetes</taxon>
        <taxon>Debaryomycetaceae</taxon>
        <taxon>Spathaspora</taxon>
    </lineage>
</organism>
<dbReference type="Pfam" id="PF00787">
    <property type="entry name" value="PX"/>
    <property type="match status" value="1"/>
</dbReference>
<dbReference type="STRING" id="619300.G3AUG6"/>
<evidence type="ECO:0000259" key="2">
    <source>
        <dbReference type="PROSITE" id="PS50192"/>
    </source>
</evidence>
<evidence type="ECO:0000256" key="1">
    <source>
        <dbReference type="SAM" id="Coils"/>
    </source>
</evidence>
<dbReference type="GO" id="GO:0035091">
    <property type="term" value="F:phosphatidylinositol binding"/>
    <property type="evidence" value="ECO:0007669"/>
    <property type="project" value="InterPro"/>
</dbReference>
<dbReference type="KEGG" id="spaa:SPAPADRAFT_63094"/>
<gene>
    <name evidence="4" type="ORF">SPAPADRAFT_63094</name>
</gene>